<dbReference type="AlphaFoldDB" id="A0A4R6IQ66"/>
<dbReference type="RefSeq" id="WP_133552480.1">
    <property type="nucleotide sequence ID" value="NZ_SNWM01000001.1"/>
</dbReference>
<dbReference type="EMBL" id="SNWM01000001">
    <property type="protein sequence ID" value="TDO24470.1"/>
    <property type="molecule type" value="Genomic_DNA"/>
</dbReference>
<accession>A0A4R6IQ66</accession>
<name>A0A4R6IQ66_9SPHI</name>
<reference evidence="1 2" key="1">
    <citation type="submission" date="2019-03" db="EMBL/GenBank/DDBJ databases">
        <title>Genomic Encyclopedia of Archaeal and Bacterial Type Strains, Phase II (KMG-II): from individual species to whole genera.</title>
        <authorList>
            <person name="Goeker M."/>
        </authorList>
    </citation>
    <scope>NUCLEOTIDE SEQUENCE [LARGE SCALE GENOMIC DNA]</scope>
    <source>
        <strain evidence="1 2">DSM 19034</strain>
    </source>
</reference>
<evidence type="ECO:0000313" key="2">
    <source>
        <dbReference type="Proteomes" id="UP000295499"/>
    </source>
</evidence>
<organism evidence="1 2">
    <name type="scientific">Pedobacter duraquae</name>
    <dbReference type="NCBI Taxonomy" id="425511"/>
    <lineage>
        <taxon>Bacteria</taxon>
        <taxon>Pseudomonadati</taxon>
        <taxon>Bacteroidota</taxon>
        <taxon>Sphingobacteriia</taxon>
        <taxon>Sphingobacteriales</taxon>
        <taxon>Sphingobacteriaceae</taxon>
        <taxon>Pedobacter</taxon>
    </lineage>
</organism>
<proteinExistence type="predicted"/>
<dbReference type="OrthoDB" id="6397589at2"/>
<sequence>MPEKSLIKIKEFDAHGGPTQKIMGADGHSQDPTRAGRYVIGVIEKHISGGKYVMWSGIAWGSELKKTGDVVSVKYRGVWTKLTDVNAEWGKYKKNQKAVVDLITRYYQDLQPGGGFPERWIFNDFGHISVKYYKDLNNDRRMNGKERIMGDFIHTTPYDEVSTTRKVPFQLGESHGCIHVRPLEIDEMINNGYLKKGNTIEVHDYTERHVRSLIKRDNQNVRYEVHFYPGVHKIAVYEPLR</sequence>
<comment type="caution">
    <text evidence="1">The sequence shown here is derived from an EMBL/GenBank/DDBJ whole genome shotgun (WGS) entry which is preliminary data.</text>
</comment>
<evidence type="ECO:0000313" key="1">
    <source>
        <dbReference type="EMBL" id="TDO24470.1"/>
    </source>
</evidence>
<gene>
    <name evidence="1" type="ORF">CLV32_0759</name>
</gene>
<keyword evidence="2" id="KW-1185">Reference proteome</keyword>
<dbReference type="Proteomes" id="UP000295499">
    <property type="component" value="Unassembled WGS sequence"/>
</dbReference>
<protein>
    <submittedName>
        <fullName evidence="1">Uncharacterized protein</fullName>
    </submittedName>
</protein>